<evidence type="ECO:0000256" key="8">
    <source>
        <dbReference type="ARBA" id="ARBA00023136"/>
    </source>
</evidence>
<comment type="catalytic activity">
    <reaction evidence="11">
        <text>fluoride(in) = fluoride(out)</text>
        <dbReference type="Rhea" id="RHEA:76159"/>
        <dbReference type="ChEBI" id="CHEBI:17051"/>
    </reaction>
    <physiologicalReaction direction="left-to-right" evidence="11">
        <dbReference type="Rhea" id="RHEA:76160"/>
    </physiologicalReaction>
</comment>
<evidence type="ECO:0000256" key="1">
    <source>
        <dbReference type="ARBA" id="ARBA00004651"/>
    </source>
</evidence>
<dbReference type="InterPro" id="IPR003691">
    <property type="entry name" value="FluC"/>
</dbReference>
<dbReference type="Proteomes" id="UP001595607">
    <property type="component" value="Unassembled WGS sequence"/>
</dbReference>
<evidence type="ECO:0000256" key="5">
    <source>
        <dbReference type="ARBA" id="ARBA00022989"/>
    </source>
</evidence>
<evidence type="ECO:0000256" key="2">
    <source>
        <dbReference type="ARBA" id="ARBA00022475"/>
    </source>
</evidence>
<keyword evidence="2 12" id="KW-1003">Cell membrane</keyword>
<dbReference type="HAMAP" id="MF_00454">
    <property type="entry name" value="FluC"/>
    <property type="match status" value="1"/>
</dbReference>
<feature type="transmembrane region" description="Helical" evidence="12">
    <location>
        <begin position="28"/>
        <end position="51"/>
    </location>
</feature>
<keyword evidence="3" id="KW-0997">Cell inner membrane</keyword>
<evidence type="ECO:0000256" key="11">
    <source>
        <dbReference type="ARBA" id="ARBA00035585"/>
    </source>
</evidence>
<protein>
    <recommendedName>
        <fullName evidence="12">Fluoride-specific ion channel FluC</fullName>
    </recommendedName>
</protein>
<evidence type="ECO:0000313" key="14">
    <source>
        <dbReference type="Proteomes" id="UP001595607"/>
    </source>
</evidence>
<gene>
    <name evidence="12" type="primary">fluC</name>
    <name evidence="12" type="synonym">crcB</name>
    <name evidence="13" type="ORF">ACFONP_01935</name>
</gene>
<keyword evidence="6 12" id="KW-0915">Sodium</keyword>
<keyword evidence="4 12" id="KW-0812">Transmembrane</keyword>
<comment type="activity regulation">
    <text evidence="12">Na(+) is not transported, but it plays an essential structural role and its presence is essential for fluoride channel function.</text>
</comment>
<name>A0ABV7M9R4_9PROT</name>
<keyword evidence="5 12" id="KW-1133">Transmembrane helix</keyword>
<dbReference type="Pfam" id="PF02537">
    <property type="entry name" value="CRCB"/>
    <property type="match status" value="1"/>
</dbReference>
<feature type="binding site" evidence="12">
    <location>
        <position position="71"/>
    </location>
    <ligand>
        <name>Na(+)</name>
        <dbReference type="ChEBI" id="CHEBI:29101"/>
        <note>structural</note>
    </ligand>
</feature>
<comment type="caution">
    <text evidence="13">The sequence shown here is derived from an EMBL/GenBank/DDBJ whole genome shotgun (WGS) entry which is preliminary data.</text>
</comment>
<evidence type="ECO:0000256" key="6">
    <source>
        <dbReference type="ARBA" id="ARBA00023053"/>
    </source>
</evidence>
<keyword evidence="12" id="KW-0813">Transport</keyword>
<keyword evidence="9 12" id="KW-0407">Ion channel</keyword>
<organism evidence="13 14">
    <name type="scientific">Parvularcula lutaonensis</name>
    <dbReference type="NCBI Taxonomy" id="491923"/>
    <lineage>
        <taxon>Bacteria</taxon>
        <taxon>Pseudomonadati</taxon>
        <taxon>Pseudomonadota</taxon>
        <taxon>Alphaproteobacteria</taxon>
        <taxon>Parvularculales</taxon>
        <taxon>Parvularculaceae</taxon>
        <taxon>Parvularcula</taxon>
    </lineage>
</organism>
<keyword evidence="8 12" id="KW-0472">Membrane</keyword>
<evidence type="ECO:0000313" key="13">
    <source>
        <dbReference type="EMBL" id="MFC3301489.1"/>
    </source>
</evidence>
<feature type="binding site" evidence="12">
    <location>
        <position position="74"/>
    </location>
    <ligand>
        <name>Na(+)</name>
        <dbReference type="ChEBI" id="CHEBI:29101"/>
        <note>structural</note>
    </ligand>
</feature>
<dbReference type="EMBL" id="JBHRVA010000002">
    <property type="protein sequence ID" value="MFC3301489.1"/>
    <property type="molecule type" value="Genomic_DNA"/>
</dbReference>
<reference evidence="14" key="1">
    <citation type="journal article" date="2019" name="Int. J. Syst. Evol. Microbiol.">
        <title>The Global Catalogue of Microorganisms (GCM) 10K type strain sequencing project: providing services to taxonomists for standard genome sequencing and annotation.</title>
        <authorList>
            <consortium name="The Broad Institute Genomics Platform"/>
            <consortium name="The Broad Institute Genome Sequencing Center for Infectious Disease"/>
            <person name="Wu L."/>
            <person name="Ma J."/>
        </authorList>
    </citation>
    <scope>NUCLEOTIDE SEQUENCE [LARGE SCALE GENOMIC DNA]</scope>
    <source>
        <strain evidence="14">KCTC 22245</strain>
    </source>
</reference>
<keyword evidence="14" id="KW-1185">Reference proteome</keyword>
<accession>A0ABV7M9R4</accession>
<dbReference type="RefSeq" id="WP_229786057.1">
    <property type="nucleotide sequence ID" value="NZ_BMXU01000001.1"/>
</dbReference>
<evidence type="ECO:0000256" key="3">
    <source>
        <dbReference type="ARBA" id="ARBA00022519"/>
    </source>
</evidence>
<evidence type="ECO:0000256" key="4">
    <source>
        <dbReference type="ARBA" id="ARBA00022692"/>
    </source>
</evidence>
<comment type="function">
    <text evidence="12">Fluoride-specific ion channel. Important for reducing fluoride concentration in the cell, thus reducing its toxicity.</text>
</comment>
<proteinExistence type="inferred from homology"/>
<comment type="similarity">
    <text evidence="10 12">Belongs to the fluoride channel Fluc/FEX (TC 1.A.43) family.</text>
</comment>
<evidence type="ECO:0000256" key="10">
    <source>
        <dbReference type="ARBA" id="ARBA00035120"/>
    </source>
</evidence>
<keyword evidence="7 12" id="KW-0406">Ion transport</keyword>
<evidence type="ECO:0000256" key="9">
    <source>
        <dbReference type="ARBA" id="ARBA00023303"/>
    </source>
</evidence>
<comment type="subcellular location">
    <subcellularLocation>
        <location evidence="1 12">Cell membrane</location>
        <topology evidence="1 12">Multi-pass membrane protein</topology>
    </subcellularLocation>
</comment>
<keyword evidence="12" id="KW-0479">Metal-binding</keyword>
<evidence type="ECO:0000256" key="7">
    <source>
        <dbReference type="ARBA" id="ARBA00023065"/>
    </source>
</evidence>
<feature type="transmembrane region" description="Helical" evidence="12">
    <location>
        <begin position="94"/>
        <end position="116"/>
    </location>
</feature>
<feature type="transmembrane region" description="Helical" evidence="12">
    <location>
        <begin position="63"/>
        <end position="88"/>
    </location>
</feature>
<sequence length="119" mass="12207">MTQFPMTLLAAAAGGALGASLRYAFLYFVQGGALGILCLNVGGSLALGFLFASGEGRSEFWTIFFGAGLLGALTTFSTFSADAVRLFVANPVQSALYIAASVVLAITAFVIGLMLARAL</sequence>
<evidence type="ECO:0000256" key="12">
    <source>
        <dbReference type="HAMAP-Rule" id="MF_00454"/>
    </source>
</evidence>